<organism evidence="3 4">
    <name type="scientific">Tribonema minus</name>
    <dbReference type="NCBI Taxonomy" id="303371"/>
    <lineage>
        <taxon>Eukaryota</taxon>
        <taxon>Sar</taxon>
        <taxon>Stramenopiles</taxon>
        <taxon>Ochrophyta</taxon>
        <taxon>PX clade</taxon>
        <taxon>Xanthophyceae</taxon>
        <taxon>Tribonematales</taxon>
        <taxon>Tribonemataceae</taxon>
        <taxon>Tribonema</taxon>
    </lineage>
</organism>
<dbReference type="SUPFAM" id="SSF51110">
    <property type="entry name" value="alpha-D-mannose-specific plant lectins"/>
    <property type="match status" value="1"/>
</dbReference>
<gene>
    <name evidence="3" type="ORF">JKP88DRAFT_219464</name>
</gene>
<accession>A0A836CIK9</accession>
<name>A0A836CIK9_9STRA</name>
<dbReference type="OrthoDB" id="758731at2759"/>
<dbReference type="AlphaFoldDB" id="A0A836CIK9"/>
<evidence type="ECO:0000259" key="2">
    <source>
        <dbReference type="PROSITE" id="PS50927"/>
    </source>
</evidence>
<comment type="caution">
    <text evidence="3">The sequence shown here is derived from an EMBL/GenBank/DDBJ whole genome shotgun (WGS) entry which is preliminary data.</text>
</comment>
<reference evidence="3" key="1">
    <citation type="submission" date="2021-02" db="EMBL/GenBank/DDBJ databases">
        <title>First Annotated Genome of the Yellow-green Alga Tribonema minus.</title>
        <authorList>
            <person name="Mahan K.M."/>
        </authorList>
    </citation>
    <scope>NUCLEOTIDE SEQUENCE</scope>
    <source>
        <strain evidence="3">UTEX B ZZ1240</strain>
    </source>
</reference>
<dbReference type="EMBL" id="JAFCMP010000146">
    <property type="protein sequence ID" value="KAG5184946.1"/>
    <property type="molecule type" value="Genomic_DNA"/>
</dbReference>
<sequence length="204" mass="22508">MLIGDVLHSEDGSHFAVLHEDGCSLAVHRVGKSEPLWETGAVDIQEVDESECRVTLQPNGNLVILAGPYVVWSSNTATGEAAQRQQRQQFSLYEPARFAVVDDDGQLMVLEVLRSSAEPVCLWSSRSCPGQNPWADLWRAVKSVSTTILCHVVGCEDDEFEYDQDDSDAPQGHAHSQLKEGLRRAKEVGASAWHKLRDVLNKGN</sequence>
<keyword evidence="4" id="KW-1185">Reference proteome</keyword>
<dbReference type="InterPro" id="IPR001480">
    <property type="entry name" value="Bulb-type_lectin_dom"/>
</dbReference>
<dbReference type="Gene3D" id="2.90.10.10">
    <property type="entry name" value="Bulb-type lectin domain"/>
    <property type="match status" value="1"/>
</dbReference>
<dbReference type="PROSITE" id="PS50927">
    <property type="entry name" value="BULB_LECTIN"/>
    <property type="match status" value="1"/>
</dbReference>
<evidence type="ECO:0000256" key="1">
    <source>
        <dbReference type="SAM" id="MobiDB-lite"/>
    </source>
</evidence>
<feature type="region of interest" description="Disordered" evidence="1">
    <location>
        <begin position="162"/>
        <end position="183"/>
    </location>
</feature>
<dbReference type="Proteomes" id="UP000664859">
    <property type="component" value="Unassembled WGS sequence"/>
</dbReference>
<dbReference type="InterPro" id="IPR036426">
    <property type="entry name" value="Bulb-type_lectin_dom_sf"/>
</dbReference>
<feature type="domain" description="Bulb-type lectin" evidence="2">
    <location>
        <begin position="1"/>
        <end position="113"/>
    </location>
</feature>
<protein>
    <recommendedName>
        <fullName evidence="2">Bulb-type lectin domain-containing protein</fullName>
    </recommendedName>
</protein>
<evidence type="ECO:0000313" key="3">
    <source>
        <dbReference type="EMBL" id="KAG5184946.1"/>
    </source>
</evidence>
<proteinExistence type="predicted"/>
<evidence type="ECO:0000313" key="4">
    <source>
        <dbReference type="Proteomes" id="UP000664859"/>
    </source>
</evidence>
<feature type="non-terminal residue" evidence="3">
    <location>
        <position position="1"/>
    </location>
</feature>